<dbReference type="SUPFAM" id="SSF50249">
    <property type="entry name" value="Nucleic acid-binding proteins"/>
    <property type="match status" value="1"/>
</dbReference>
<protein>
    <submittedName>
        <fullName evidence="2">Uncharacterized protein</fullName>
    </submittedName>
</protein>
<dbReference type="EMBL" id="KK106598">
    <property type="protein sequence ID" value="KIY91505.1"/>
    <property type="molecule type" value="Genomic_DNA"/>
</dbReference>
<dbReference type="RefSeq" id="XP_013890525.1">
    <property type="nucleotide sequence ID" value="XM_014035071.1"/>
</dbReference>
<dbReference type="AlphaFoldDB" id="A0A0D2M7P4"/>
<gene>
    <name evidence="2" type="ORF">MNEG_16459</name>
</gene>
<evidence type="ECO:0000256" key="1">
    <source>
        <dbReference type="SAM" id="MobiDB-lite"/>
    </source>
</evidence>
<dbReference type="InterPro" id="IPR012340">
    <property type="entry name" value="NA-bd_OB-fold"/>
</dbReference>
<organism evidence="2 3">
    <name type="scientific">Monoraphidium neglectum</name>
    <dbReference type="NCBI Taxonomy" id="145388"/>
    <lineage>
        <taxon>Eukaryota</taxon>
        <taxon>Viridiplantae</taxon>
        <taxon>Chlorophyta</taxon>
        <taxon>core chlorophytes</taxon>
        <taxon>Chlorophyceae</taxon>
        <taxon>CS clade</taxon>
        <taxon>Sphaeropleales</taxon>
        <taxon>Selenastraceae</taxon>
        <taxon>Monoraphidium</taxon>
    </lineage>
</organism>
<accession>A0A0D2M7P4</accession>
<sequence length="238" mass="25109">MKHVLSWYKTKLAAQPTSIPTNQPTHCPLLIEQGKVTGVEDFGVIVEWTSADGAKRSGLLHVSEMRAPAAAAEAELAAAGAEEEAEEGEEGGGLLADEGEYAAELYVDVGGIDKPSQYYKVGDAISCFVLGLEGTKVELTQDLSSLALDDAVDEEGEEFDYEEERLLARAEADEDAAISSFEEDEGADADEEVVVTSAGDATAAVYYSQGQPYHRSSGGDRPQPDAATDLSEATGANV</sequence>
<dbReference type="STRING" id="145388.A0A0D2M7P4"/>
<feature type="compositionally biased region" description="Acidic residues" evidence="1">
    <location>
        <begin position="172"/>
        <end position="193"/>
    </location>
</feature>
<dbReference type="GeneID" id="25734220"/>
<proteinExistence type="predicted"/>
<dbReference type="Gene3D" id="2.40.50.140">
    <property type="entry name" value="Nucleic acid-binding proteins"/>
    <property type="match status" value="1"/>
</dbReference>
<dbReference type="Proteomes" id="UP000054498">
    <property type="component" value="Unassembled WGS sequence"/>
</dbReference>
<keyword evidence="3" id="KW-1185">Reference proteome</keyword>
<dbReference type="KEGG" id="mng:MNEG_16459"/>
<evidence type="ECO:0000313" key="3">
    <source>
        <dbReference type="Proteomes" id="UP000054498"/>
    </source>
</evidence>
<feature type="region of interest" description="Disordered" evidence="1">
    <location>
        <begin position="172"/>
        <end position="238"/>
    </location>
</feature>
<reference evidence="2 3" key="1">
    <citation type="journal article" date="2013" name="BMC Genomics">
        <title>Reconstruction of the lipid metabolism for the microalga Monoraphidium neglectum from its genome sequence reveals characteristics suitable for biofuel production.</title>
        <authorList>
            <person name="Bogen C."/>
            <person name="Al-Dilaimi A."/>
            <person name="Albersmeier A."/>
            <person name="Wichmann J."/>
            <person name="Grundmann M."/>
            <person name="Rupp O."/>
            <person name="Lauersen K.J."/>
            <person name="Blifernez-Klassen O."/>
            <person name="Kalinowski J."/>
            <person name="Goesmann A."/>
            <person name="Mussgnug J.H."/>
            <person name="Kruse O."/>
        </authorList>
    </citation>
    <scope>NUCLEOTIDE SEQUENCE [LARGE SCALE GENOMIC DNA]</scope>
    <source>
        <strain evidence="2 3">SAG 48.87</strain>
    </source>
</reference>
<name>A0A0D2M7P4_9CHLO</name>
<evidence type="ECO:0000313" key="2">
    <source>
        <dbReference type="EMBL" id="KIY91505.1"/>
    </source>
</evidence>